<keyword evidence="8" id="KW-0328">Glycosyltransferase</keyword>
<keyword evidence="11" id="KW-0133">Cell shape</keyword>
<evidence type="ECO:0000259" key="21">
    <source>
        <dbReference type="Pfam" id="PF00912"/>
    </source>
</evidence>
<evidence type="ECO:0000259" key="20">
    <source>
        <dbReference type="Pfam" id="PF00905"/>
    </source>
</evidence>
<keyword evidence="5" id="KW-1003">Cell membrane</keyword>
<evidence type="ECO:0000256" key="7">
    <source>
        <dbReference type="ARBA" id="ARBA00022670"/>
    </source>
</evidence>
<feature type="transmembrane region" description="Helical" evidence="19">
    <location>
        <begin position="36"/>
        <end position="61"/>
    </location>
</feature>
<evidence type="ECO:0000256" key="16">
    <source>
        <dbReference type="ARBA" id="ARBA00034000"/>
    </source>
</evidence>
<feature type="region of interest" description="Disordered" evidence="18">
    <location>
        <begin position="785"/>
        <end position="828"/>
    </location>
</feature>
<comment type="catalytic activity">
    <reaction evidence="16">
        <text>Preferential cleavage: (Ac)2-L-Lys-D-Ala-|-D-Ala. Also transpeptidation of peptidyl-alanyl moieties that are N-acyl substituents of D-alanine.</text>
        <dbReference type="EC" id="3.4.16.4"/>
    </reaction>
</comment>
<dbReference type="GO" id="GO:0030288">
    <property type="term" value="C:outer membrane-bounded periplasmic space"/>
    <property type="evidence" value="ECO:0007669"/>
    <property type="project" value="TreeGrafter"/>
</dbReference>
<comment type="caution">
    <text evidence="22">The sequence shown here is derived from an EMBL/GenBank/DDBJ whole genome shotgun (WGS) entry which is preliminary data.</text>
</comment>
<evidence type="ECO:0000256" key="13">
    <source>
        <dbReference type="ARBA" id="ARBA00023136"/>
    </source>
</evidence>
<keyword evidence="12" id="KW-0573">Peptidoglycan synthesis</keyword>
<dbReference type="GO" id="GO:0008955">
    <property type="term" value="F:peptidoglycan glycosyltransferase activity"/>
    <property type="evidence" value="ECO:0007669"/>
    <property type="project" value="UniProtKB-EC"/>
</dbReference>
<keyword evidence="13 19" id="KW-0472">Membrane</keyword>
<dbReference type="GO" id="GO:0006508">
    <property type="term" value="P:proteolysis"/>
    <property type="evidence" value="ECO:0007669"/>
    <property type="project" value="UniProtKB-KW"/>
</dbReference>
<evidence type="ECO:0000256" key="4">
    <source>
        <dbReference type="ARBA" id="ARBA00007739"/>
    </source>
</evidence>
<organism evidence="22">
    <name type="scientific">Leyella stercorea CAG:629</name>
    <dbReference type="NCBI Taxonomy" id="1263103"/>
    <lineage>
        <taxon>Bacteria</taxon>
        <taxon>Pseudomonadati</taxon>
        <taxon>Bacteroidota</taxon>
        <taxon>Bacteroidia</taxon>
        <taxon>Bacteroidales</taxon>
        <taxon>Prevotellaceae</taxon>
        <taxon>Leyella</taxon>
    </lineage>
</organism>
<evidence type="ECO:0000256" key="15">
    <source>
        <dbReference type="ARBA" id="ARBA00023316"/>
    </source>
</evidence>
<evidence type="ECO:0000256" key="3">
    <source>
        <dbReference type="ARBA" id="ARBA00007090"/>
    </source>
</evidence>
<dbReference type="GO" id="GO:0009002">
    <property type="term" value="F:serine-type D-Ala-D-Ala carboxypeptidase activity"/>
    <property type="evidence" value="ECO:0007669"/>
    <property type="project" value="UniProtKB-EC"/>
</dbReference>
<comment type="similarity">
    <text evidence="4">In the N-terminal section; belongs to the glycosyltransferase 51 family.</text>
</comment>
<protein>
    <submittedName>
        <fullName evidence="22">Transglycosylase</fullName>
    </submittedName>
</protein>
<keyword evidence="10" id="KW-0378">Hydrolase</keyword>
<evidence type="ECO:0000256" key="10">
    <source>
        <dbReference type="ARBA" id="ARBA00022801"/>
    </source>
</evidence>
<keyword evidence="19" id="KW-1133">Transmembrane helix</keyword>
<evidence type="ECO:0000256" key="11">
    <source>
        <dbReference type="ARBA" id="ARBA00022960"/>
    </source>
</evidence>
<keyword evidence="19" id="KW-0812">Transmembrane</keyword>
<evidence type="ECO:0000256" key="19">
    <source>
        <dbReference type="SAM" id="Phobius"/>
    </source>
</evidence>
<sequence>MKKVKPILIWCQKKVRAFFTWYRNLYRGRKWYTKTLIGIASCIVAFFLYLGAVDINFLWLFGKSPGFSAIKEAVTSEASEIYSDDGVLIGKYFNENRTPVEYEDVNPAFWKALIDTEDERFYKHHGIDYTGLVGAVKDAVLHHDARGASTITQQLAKNMFRMRTNYSTGLLGKLPGVRMLIVKSKEWIIATKLEMTHSKKEILTMYANTVDFGSNAFGIKTAAKTYFNCTPKELTAEQAAVLVGMLKATTYYNPIANPKNSLRRRNIVLSNMVRHGDLTRAEYDSISQIDIELKYSVESNYDGTALYFREAVADELRKWCNDNDYDLYTSGLKIYTTIDSRMQKYAEEAAIKQMKQVQRNFNNHWGNQEPWQDERHNVIPGFIEGIAKRQPVYKYLLARFPNNPDSIEYYLNRPHKVKLFDYEQGTIEREMSTMDSIRYMVHFMHCSFVAMEPQTGAVKAWVGDIDFKSWKYDKVTAMRQPGSTFKLFVYTEAMNQGLTPCDKRRDEYFSMKVFDKAQNKEVTWAPTNANGYFTGDSIPLKAAFARSINSVAVRLGQEMGITRIAETAHKMGIESPLDETPALALGSSDINLLELANAYSTVANDGKYVKRVLVTRIVDRNGKEVYKAPLNEEQVIPYKSAFLMQQMLMGGTREPGGTSMSLNGYVGNFRDTDWGGKTGTSNNHSDAWFMGVSPKLVVGAWVGGEYRCIHFRTGALGQGSRTALPICGYFLQSVLGDPAFAKYRTKFGKPKDDDITSAMYNCQSYYMREKNDSTNTDSIHVEEEIVLDENGAPIERHSATEPTKEGSPEQQPNTHKHPKEEVVNFDDL</sequence>
<evidence type="ECO:0000256" key="1">
    <source>
        <dbReference type="ARBA" id="ARBA00004236"/>
    </source>
</evidence>
<dbReference type="RefSeq" id="WP_022430368.1">
    <property type="nucleotide sequence ID" value="NZ_FR899251.1"/>
</dbReference>
<evidence type="ECO:0000256" key="2">
    <source>
        <dbReference type="ARBA" id="ARBA00004752"/>
    </source>
</evidence>
<comment type="catalytic activity">
    <reaction evidence="17">
        <text>[GlcNAc-(1-&gt;4)-Mur2Ac(oyl-L-Ala-gamma-D-Glu-L-Lys-D-Ala-D-Ala)](n)-di-trans,octa-cis-undecaprenyl diphosphate + beta-D-GlcNAc-(1-&gt;4)-Mur2Ac(oyl-L-Ala-gamma-D-Glu-L-Lys-D-Ala-D-Ala)-di-trans,octa-cis-undecaprenyl diphosphate = [GlcNAc-(1-&gt;4)-Mur2Ac(oyl-L-Ala-gamma-D-Glu-L-Lys-D-Ala-D-Ala)](n+1)-di-trans,octa-cis-undecaprenyl diphosphate + di-trans,octa-cis-undecaprenyl diphosphate + H(+)</text>
        <dbReference type="Rhea" id="RHEA:23708"/>
        <dbReference type="Rhea" id="RHEA-COMP:9602"/>
        <dbReference type="Rhea" id="RHEA-COMP:9603"/>
        <dbReference type="ChEBI" id="CHEBI:15378"/>
        <dbReference type="ChEBI" id="CHEBI:58405"/>
        <dbReference type="ChEBI" id="CHEBI:60033"/>
        <dbReference type="ChEBI" id="CHEBI:78435"/>
        <dbReference type="EC" id="2.4.99.28"/>
    </reaction>
</comment>
<dbReference type="PANTHER" id="PTHR32282:SF11">
    <property type="entry name" value="PENICILLIN-BINDING PROTEIN 1B"/>
    <property type="match status" value="1"/>
</dbReference>
<dbReference type="InterPro" id="IPR001460">
    <property type="entry name" value="PCN-bd_Tpept"/>
</dbReference>
<evidence type="ECO:0000256" key="12">
    <source>
        <dbReference type="ARBA" id="ARBA00022984"/>
    </source>
</evidence>
<keyword evidence="9" id="KW-0808">Transferase</keyword>
<feature type="compositionally biased region" description="Basic and acidic residues" evidence="18">
    <location>
        <begin position="794"/>
        <end position="807"/>
    </location>
</feature>
<dbReference type="Gene3D" id="1.10.3810.10">
    <property type="entry name" value="Biosynthetic peptidoglycan transglycosylase-like"/>
    <property type="match status" value="1"/>
</dbReference>
<dbReference type="InterPro" id="IPR012338">
    <property type="entry name" value="Beta-lactam/transpept-like"/>
</dbReference>
<dbReference type="InterPro" id="IPR001264">
    <property type="entry name" value="Glyco_trans_51"/>
</dbReference>
<dbReference type="AlphaFoldDB" id="R7GXU6"/>
<name>R7GXU6_9BACT</name>
<dbReference type="GO" id="GO:0008360">
    <property type="term" value="P:regulation of cell shape"/>
    <property type="evidence" value="ECO:0007669"/>
    <property type="project" value="UniProtKB-KW"/>
</dbReference>
<evidence type="ECO:0000256" key="6">
    <source>
        <dbReference type="ARBA" id="ARBA00022645"/>
    </source>
</evidence>
<dbReference type="InterPro" id="IPR050396">
    <property type="entry name" value="Glycosyltr_51/Transpeptidase"/>
</dbReference>
<dbReference type="STRING" id="1263103.BN741_01155"/>
<evidence type="ECO:0000256" key="9">
    <source>
        <dbReference type="ARBA" id="ARBA00022679"/>
    </source>
</evidence>
<keyword evidence="6" id="KW-0121">Carboxypeptidase</keyword>
<dbReference type="Proteomes" id="UP000018072">
    <property type="component" value="Unassembled WGS sequence"/>
</dbReference>
<dbReference type="EMBL" id="CBIT010000111">
    <property type="protein sequence ID" value="CDE31891.1"/>
    <property type="molecule type" value="Genomic_DNA"/>
</dbReference>
<feature type="domain" description="Glycosyl transferase family 51" evidence="21">
    <location>
        <begin position="87"/>
        <end position="272"/>
    </location>
</feature>
<keyword evidence="14" id="KW-0511">Multifunctional enzyme</keyword>
<dbReference type="InterPro" id="IPR023346">
    <property type="entry name" value="Lysozyme-like_dom_sf"/>
</dbReference>
<gene>
    <name evidence="22" type="ORF">BN741_01155</name>
</gene>
<evidence type="ECO:0000256" key="5">
    <source>
        <dbReference type="ARBA" id="ARBA00022475"/>
    </source>
</evidence>
<comment type="subcellular location">
    <subcellularLocation>
        <location evidence="1">Cell membrane</location>
    </subcellularLocation>
</comment>
<evidence type="ECO:0000256" key="14">
    <source>
        <dbReference type="ARBA" id="ARBA00023268"/>
    </source>
</evidence>
<dbReference type="Gene3D" id="3.40.710.10">
    <property type="entry name" value="DD-peptidase/beta-lactamase superfamily"/>
    <property type="match status" value="2"/>
</dbReference>
<dbReference type="Pfam" id="PF00912">
    <property type="entry name" value="Transgly"/>
    <property type="match status" value="1"/>
</dbReference>
<evidence type="ECO:0000256" key="17">
    <source>
        <dbReference type="ARBA" id="ARBA00049902"/>
    </source>
</evidence>
<keyword evidence="7" id="KW-0645">Protease</keyword>
<feature type="domain" description="Penicillin-binding protein transpeptidase" evidence="20">
    <location>
        <begin position="447"/>
        <end position="695"/>
    </location>
</feature>
<dbReference type="Pfam" id="PF00905">
    <property type="entry name" value="Transpeptidase"/>
    <property type="match status" value="1"/>
</dbReference>
<dbReference type="GO" id="GO:0009252">
    <property type="term" value="P:peptidoglycan biosynthetic process"/>
    <property type="evidence" value="ECO:0007669"/>
    <property type="project" value="UniProtKB-KW"/>
</dbReference>
<accession>R7GXU6</accession>
<evidence type="ECO:0000256" key="8">
    <source>
        <dbReference type="ARBA" id="ARBA00022676"/>
    </source>
</evidence>
<comment type="similarity">
    <text evidence="3">In the C-terminal section; belongs to the transpeptidase family.</text>
</comment>
<dbReference type="SUPFAM" id="SSF56601">
    <property type="entry name" value="beta-lactamase/transpeptidase-like"/>
    <property type="match status" value="1"/>
</dbReference>
<dbReference type="GO" id="GO:0005886">
    <property type="term" value="C:plasma membrane"/>
    <property type="evidence" value="ECO:0007669"/>
    <property type="project" value="UniProtKB-SubCell"/>
</dbReference>
<keyword evidence="15" id="KW-0961">Cell wall biogenesis/degradation</keyword>
<evidence type="ECO:0000313" key="22">
    <source>
        <dbReference type="EMBL" id="CDE31891.1"/>
    </source>
</evidence>
<reference evidence="22" key="1">
    <citation type="submission" date="2012-11" db="EMBL/GenBank/DDBJ databases">
        <title>Dependencies among metagenomic species, viruses, plasmids and units of genetic variation.</title>
        <authorList>
            <person name="Nielsen H.B."/>
            <person name="Almeida M."/>
            <person name="Juncker A.S."/>
            <person name="Rasmussen S."/>
            <person name="Li J."/>
            <person name="Sunagawa S."/>
            <person name="Plichta D."/>
            <person name="Gautier L."/>
            <person name="Le Chatelier E."/>
            <person name="Peletier E."/>
            <person name="Bonde I."/>
            <person name="Nielsen T."/>
            <person name="Manichanh C."/>
            <person name="Arumugam M."/>
            <person name="Batto J."/>
            <person name="Santos M.B.Q.D."/>
            <person name="Blom N."/>
            <person name="Borruel N."/>
            <person name="Burgdorf K.S."/>
            <person name="Boumezbeur F."/>
            <person name="Casellas F."/>
            <person name="Dore J."/>
            <person name="Guarner F."/>
            <person name="Hansen T."/>
            <person name="Hildebrand F."/>
            <person name="Kaas R.S."/>
            <person name="Kennedy S."/>
            <person name="Kristiansen K."/>
            <person name="Kultima J.R."/>
            <person name="Leonard P."/>
            <person name="Levenez F."/>
            <person name="Lund O."/>
            <person name="Moumen B."/>
            <person name="Le Paslier D."/>
            <person name="Pons N."/>
            <person name="Pedersen O."/>
            <person name="Prifti E."/>
            <person name="Qin J."/>
            <person name="Raes J."/>
            <person name="Tap J."/>
            <person name="Tims S."/>
            <person name="Ussery D.W."/>
            <person name="Yamada T."/>
            <person name="MetaHit consortium"/>
            <person name="Renault P."/>
            <person name="Sicheritz-Ponten T."/>
            <person name="Bork P."/>
            <person name="Wang J."/>
            <person name="Brunak S."/>
            <person name="Ehrlich S.D."/>
        </authorList>
    </citation>
    <scope>NUCLEOTIDE SEQUENCE [LARGE SCALE GENOMIC DNA]</scope>
</reference>
<evidence type="ECO:0000256" key="18">
    <source>
        <dbReference type="SAM" id="MobiDB-lite"/>
    </source>
</evidence>
<proteinExistence type="inferred from homology"/>
<dbReference type="SUPFAM" id="SSF53955">
    <property type="entry name" value="Lysozyme-like"/>
    <property type="match status" value="1"/>
</dbReference>
<dbReference type="PANTHER" id="PTHR32282">
    <property type="entry name" value="BINDING PROTEIN TRANSPEPTIDASE, PUTATIVE-RELATED"/>
    <property type="match status" value="1"/>
</dbReference>
<comment type="pathway">
    <text evidence="2">Cell wall biogenesis; peptidoglycan biosynthesis.</text>
</comment>
<dbReference type="GO" id="GO:0071555">
    <property type="term" value="P:cell wall organization"/>
    <property type="evidence" value="ECO:0007669"/>
    <property type="project" value="UniProtKB-KW"/>
</dbReference>
<dbReference type="GO" id="GO:0008658">
    <property type="term" value="F:penicillin binding"/>
    <property type="evidence" value="ECO:0007669"/>
    <property type="project" value="InterPro"/>
</dbReference>
<dbReference type="InterPro" id="IPR036950">
    <property type="entry name" value="PBP_transglycosylase"/>
</dbReference>